<protein>
    <submittedName>
        <fullName evidence="2">Uncharacterized protein</fullName>
    </submittedName>
</protein>
<proteinExistence type="predicted"/>
<evidence type="ECO:0000256" key="1">
    <source>
        <dbReference type="SAM" id="MobiDB-lite"/>
    </source>
</evidence>
<feature type="compositionally biased region" description="Basic and acidic residues" evidence="1">
    <location>
        <begin position="29"/>
        <end position="42"/>
    </location>
</feature>
<evidence type="ECO:0000313" key="2">
    <source>
        <dbReference type="EMBL" id="KAF7811051.1"/>
    </source>
</evidence>
<sequence>MGVSGYEAEEATECSRSSALGKATVGGRMGEEENGSEKRVRV</sequence>
<organism evidence="2 3">
    <name type="scientific">Senna tora</name>
    <dbReference type="NCBI Taxonomy" id="362788"/>
    <lineage>
        <taxon>Eukaryota</taxon>
        <taxon>Viridiplantae</taxon>
        <taxon>Streptophyta</taxon>
        <taxon>Embryophyta</taxon>
        <taxon>Tracheophyta</taxon>
        <taxon>Spermatophyta</taxon>
        <taxon>Magnoliopsida</taxon>
        <taxon>eudicotyledons</taxon>
        <taxon>Gunneridae</taxon>
        <taxon>Pentapetalae</taxon>
        <taxon>rosids</taxon>
        <taxon>fabids</taxon>
        <taxon>Fabales</taxon>
        <taxon>Fabaceae</taxon>
        <taxon>Caesalpinioideae</taxon>
        <taxon>Cassia clade</taxon>
        <taxon>Senna</taxon>
    </lineage>
</organism>
<keyword evidence="3" id="KW-1185">Reference proteome</keyword>
<name>A0A834SY65_9FABA</name>
<feature type="region of interest" description="Disordered" evidence="1">
    <location>
        <begin position="1"/>
        <end position="42"/>
    </location>
</feature>
<evidence type="ECO:0000313" key="3">
    <source>
        <dbReference type="Proteomes" id="UP000634136"/>
    </source>
</evidence>
<dbReference type="AlphaFoldDB" id="A0A834SY65"/>
<accession>A0A834SY65</accession>
<dbReference type="Proteomes" id="UP000634136">
    <property type="component" value="Unassembled WGS sequence"/>
</dbReference>
<comment type="caution">
    <text evidence="2">The sequence shown here is derived from an EMBL/GenBank/DDBJ whole genome shotgun (WGS) entry which is preliminary data.</text>
</comment>
<gene>
    <name evidence="2" type="ORF">G2W53_032027</name>
</gene>
<dbReference type="EMBL" id="JAAIUW010000010">
    <property type="protein sequence ID" value="KAF7811051.1"/>
    <property type="molecule type" value="Genomic_DNA"/>
</dbReference>
<reference evidence="2" key="1">
    <citation type="submission" date="2020-09" db="EMBL/GenBank/DDBJ databases">
        <title>Genome-Enabled Discovery of Anthraquinone Biosynthesis in Senna tora.</title>
        <authorList>
            <person name="Kang S.-H."/>
            <person name="Pandey R.P."/>
            <person name="Lee C.-M."/>
            <person name="Sim J.-S."/>
            <person name="Jeong J.-T."/>
            <person name="Choi B.-S."/>
            <person name="Jung M."/>
            <person name="Ginzburg D."/>
            <person name="Zhao K."/>
            <person name="Won S.Y."/>
            <person name="Oh T.-J."/>
            <person name="Yu Y."/>
            <person name="Kim N.-H."/>
            <person name="Lee O.R."/>
            <person name="Lee T.-H."/>
            <person name="Bashyal P."/>
            <person name="Kim T.-S."/>
            <person name="Lee W.-H."/>
            <person name="Kawkins C."/>
            <person name="Kim C.-K."/>
            <person name="Kim J.S."/>
            <person name="Ahn B.O."/>
            <person name="Rhee S.Y."/>
            <person name="Sohng J.K."/>
        </authorList>
    </citation>
    <scope>NUCLEOTIDE SEQUENCE</scope>
    <source>
        <tissue evidence="2">Leaf</tissue>
    </source>
</reference>